<dbReference type="CDD" id="cd24052">
    <property type="entry name" value="ASKHA_NBD_HpPPX-GppA-like"/>
    <property type="match status" value="1"/>
</dbReference>
<dbReference type="SUPFAM" id="SSF53067">
    <property type="entry name" value="Actin-like ATPase domain"/>
    <property type="match status" value="2"/>
</dbReference>
<feature type="domain" description="Ppx/GppA phosphatase N-terminal" evidence="2">
    <location>
        <begin position="27"/>
        <end position="311"/>
    </location>
</feature>
<dbReference type="InterPro" id="IPR043129">
    <property type="entry name" value="ATPase_NBD"/>
</dbReference>
<name>A0A0R2AVS2_9LACO</name>
<protein>
    <submittedName>
        <fullName evidence="3">Exopolyphosphatase</fullName>
    </submittedName>
</protein>
<comment type="caution">
    <text evidence="3">The sequence shown here is derived from an EMBL/GenBank/DDBJ whole genome shotgun (WGS) entry which is preliminary data.</text>
</comment>
<dbReference type="InterPro" id="IPR003695">
    <property type="entry name" value="Ppx_GppA_N"/>
</dbReference>
<dbReference type="Proteomes" id="UP000051612">
    <property type="component" value="Unassembled WGS sequence"/>
</dbReference>
<dbReference type="EMBL" id="AYYN01000167">
    <property type="protein sequence ID" value="KRM71072.1"/>
    <property type="molecule type" value="Genomic_DNA"/>
</dbReference>
<evidence type="ECO:0000313" key="3">
    <source>
        <dbReference type="EMBL" id="KRM71072.1"/>
    </source>
</evidence>
<reference evidence="3 4" key="1">
    <citation type="journal article" date="2015" name="Genome Announc.">
        <title>Expanding the biotechnology potential of lactobacilli through comparative genomics of 213 strains and associated genera.</title>
        <authorList>
            <person name="Sun Z."/>
            <person name="Harris H.M."/>
            <person name="McCann A."/>
            <person name="Guo C."/>
            <person name="Argimon S."/>
            <person name="Zhang W."/>
            <person name="Yang X."/>
            <person name="Jeffery I.B."/>
            <person name="Cooney J.C."/>
            <person name="Kagawa T.F."/>
            <person name="Liu W."/>
            <person name="Song Y."/>
            <person name="Salvetti E."/>
            <person name="Wrobel A."/>
            <person name="Rasinkangas P."/>
            <person name="Parkhill J."/>
            <person name="Rea M.C."/>
            <person name="O'Sullivan O."/>
            <person name="Ritari J."/>
            <person name="Douillard F.P."/>
            <person name="Paul Ross R."/>
            <person name="Yang R."/>
            <person name="Briner A.E."/>
            <person name="Felis G.E."/>
            <person name="de Vos W.M."/>
            <person name="Barrangou R."/>
            <person name="Klaenhammer T.R."/>
            <person name="Caufield P.W."/>
            <person name="Cui Y."/>
            <person name="Zhang H."/>
            <person name="O'Toole P.W."/>
        </authorList>
    </citation>
    <scope>NUCLEOTIDE SEQUENCE [LARGE SCALE GENOMIC DNA]</scope>
    <source>
        <strain evidence="3 4">DSM 20452</strain>
    </source>
</reference>
<dbReference type="PANTHER" id="PTHR30005:SF0">
    <property type="entry name" value="RETROGRADE REGULATION PROTEIN 2"/>
    <property type="match status" value="1"/>
</dbReference>
<sequence>MWNLKNLVMLDFGSNSTRMSITQIAPDGSFKEVKRAKEMTRLAEGMGQSDGQKILQPQAIQRTLGALLKFKKLYRDLPNVSVRGIATAAVREAQNQSEFLQQVKEVTNIDVEVLSGSSEAYYDYLAVINTLTVKDCVICDMGGGSFELVVVKDRKAMNYISIPYGAVSLTEKFHAADKISARDLFSFGRFLNYKFHQLPWLKEGKGLPLVLLGGANRTVARQELLRSGKDEFKQIHGLKLSTYMFLETYTDWLGKDVMQRKAILGSEAPRADIIIGGLTPVAFLLEYLQIPEVIFSESGVREGVLYSMLQK</sequence>
<dbReference type="Gene3D" id="3.30.420.40">
    <property type="match status" value="1"/>
</dbReference>
<accession>A0A0R2AVS2</accession>
<evidence type="ECO:0000313" key="4">
    <source>
        <dbReference type="Proteomes" id="UP000051612"/>
    </source>
</evidence>
<dbReference type="PANTHER" id="PTHR30005">
    <property type="entry name" value="EXOPOLYPHOSPHATASE"/>
    <property type="match status" value="1"/>
</dbReference>
<evidence type="ECO:0000256" key="1">
    <source>
        <dbReference type="ARBA" id="ARBA00007125"/>
    </source>
</evidence>
<dbReference type="AlphaFoldDB" id="A0A0R2AVS2"/>
<dbReference type="Pfam" id="PF02541">
    <property type="entry name" value="Ppx-GppA"/>
    <property type="match status" value="1"/>
</dbReference>
<dbReference type="PATRIC" id="fig|1423772.3.peg.1641"/>
<dbReference type="Gene3D" id="3.30.420.150">
    <property type="entry name" value="Exopolyphosphatase. Domain 2"/>
    <property type="match status" value="1"/>
</dbReference>
<dbReference type="GO" id="GO:0006357">
    <property type="term" value="P:regulation of transcription by RNA polymerase II"/>
    <property type="evidence" value="ECO:0007669"/>
    <property type="project" value="TreeGrafter"/>
</dbReference>
<dbReference type="InterPro" id="IPR050273">
    <property type="entry name" value="GppA/Ppx_hydrolase"/>
</dbReference>
<organism evidence="3 4">
    <name type="scientific">Ligilactobacillus murinus DSM 20452 = NBRC 14221</name>
    <dbReference type="NCBI Taxonomy" id="1423772"/>
    <lineage>
        <taxon>Bacteria</taxon>
        <taxon>Bacillati</taxon>
        <taxon>Bacillota</taxon>
        <taxon>Bacilli</taxon>
        <taxon>Lactobacillales</taxon>
        <taxon>Lactobacillaceae</taxon>
        <taxon>Ligilactobacillus</taxon>
    </lineage>
</organism>
<comment type="similarity">
    <text evidence="1">Belongs to the GppA/Ppx family.</text>
</comment>
<evidence type="ECO:0000259" key="2">
    <source>
        <dbReference type="Pfam" id="PF02541"/>
    </source>
</evidence>
<gene>
    <name evidence="3" type="ORF">FC48_GL001540</name>
</gene>
<proteinExistence type="inferred from homology"/>